<keyword evidence="1" id="KW-0812">Transmembrane</keyword>
<evidence type="ECO:0000259" key="2">
    <source>
        <dbReference type="Pfam" id="PF02518"/>
    </source>
</evidence>
<evidence type="ECO:0000313" key="4">
    <source>
        <dbReference type="Proteomes" id="UP000466307"/>
    </source>
</evidence>
<keyword evidence="1" id="KW-0472">Membrane</keyword>
<feature type="transmembrane region" description="Helical" evidence="1">
    <location>
        <begin position="42"/>
        <end position="65"/>
    </location>
</feature>
<dbReference type="Gene3D" id="3.30.565.10">
    <property type="entry name" value="Histidine kinase-like ATPase, C-terminal domain"/>
    <property type="match status" value="1"/>
</dbReference>
<reference evidence="3 4" key="1">
    <citation type="submission" date="2020-01" db="EMBL/GenBank/DDBJ databases">
        <title>Investigation of new actinobacteria for the biodesulphurisation of diesel fuel.</title>
        <authorList>
            <person name="Athi Narayanan S.M."/>
        </authorList>
    </citation>
    <scope>NUCLEOTIDE SEQUENCE [LARGE SCALE GENOMIC DNA]</scope>
    <source>
        <strain evidence="3 4">213E</strain>
    </source>
</reference>
<keyword evidence="1" id="KW-1133">Transmembrane helix</keyword>
<gene>
    <name evidence="3" type="ORF">GYA93_08930</name>
</gene>
<comment type="caution">
    <text evidence="3">The sequence shown here is derived from an EMBL/GenBank/DDBJ whole genome shotgun (WGS) entry which is preliminary data.</text>
</comment>
<feature type="transmembrane region" description="Helical" evidence="1">
    <location>
        <begin position="134"/>
        <end position="151"/>
    </location>
</feature>
<feature type="transmembrane region" description="Helical" evidence="1">
    <location>
        <begin position="18"/>
        <end position="36"/>
    </location>
</feature>
<feature type="transmembrane region" description="Helical" evidence="1">
    <location>
        <begin position="77"/>
        <end position="98"/>
    </location>
</feature>
<evidence type="ECO:0000313" key="3">
    <source>
        <dbReference type="EMBL" id="NDK89701.1"/>
    </source>
</evidence>
<keyword evidence="3" id="KW-0547">Nucleotide-binding</keyword>
<organism evidence="3 4">
    <name type="scientific">Gordonia desulfuricans</name>
    <dbReference type="NCBI Taxonomy" id="89051"/>
    <lineage>
        <taxon>Bacteria</taxon>
        <taxon>Bacillati</taxon>
        <taxon>Actinomycetota</taxon>
        <taxon>Actinomycetes</taxon>
        <taxon>Mycobacteriales</taxon>
        <taxon>Gordoniaceae</taxon>
        <taxon>Gordonia</taxon>
    </lineage>
</organism>
<evidence type="ECO:0000256" key="1">
    <source>
        <dbReference type="SAM" id="Phobius"/>
    </source>
</evidence>
<dbReference type="Proteomes" id="UP000466307">
    <property type="component" value="Unassembled WGS sequence"/>
</dbReference>
<dbReference type="Pfam" id="PF02518">
    <property type="entry name" value="HATPase_c"/>
    <property type="match status" value="1"/>
</dbReference>
<sequence length="400" mass="42226">MALTSVAVGRREARIQRLMARFVGGGFIAYLLVSIGEFASTAVFVALWFTPVGAIIAFTPGIVLFAYSFRDRLDQRLLAAIALSTTIGYLIASGLWFLAWDGVSRDLDRVSWLMSFGGLPSLATVLVRPFPVGAASLVVCISVSTVSTGLGRDGDLGWGTATQTLWGIAYSSVYLIAAAMVRRTGRTLDQTREAALAAASATAATAARDIERARFDALVHDHVIATLLAAEPGTVDCRLAAQARRALDTLDDLAQSPEITDLSRDDAAARLRVTVASVDDAVAVRITDLPADGEVRYPVEVVAAISEALAEAVRNSVRHGGPEAQSAVFVELGADHIRAGAVDDGAGFDPAAVPPERLGIEVSIRLRMASVAGGGARVRSEPGDGTTVGVWWQRPAEVWE</sequence>
<feature type="transmembrane region" description="Helical" evidence="1">
    <location>
        <begin position="110"/>
        <end position="127"/>
    </location>
</feature>
<dbReference type="InterPro" id="IPR036890">
    <property type="entry name" value="HATPase_C_sf"/>
</dbReference>
<keyword evidence="4" id="KW-1185">Reference proteome</keyword>
<dbReference type="SUPFAM" id="SSF55874">
    <property type="entry name" value="ATPase domain of HSP90 chaperone/DNA topoisomerase II/histidine kinase"/>
    <property type="match status" value="1"/>
</dbReference>
<protein>
    <submittedName>
        <fullName evidence="3">ATP-binding protein</fullName>
    </submittedName>
</protein>
<accession>A0A7K3LNU3</accession>
<dbReference type="AlphaFoldDB" id="A0A7K3LNU3"/>
<keyword evidence="3" id="KW-0067">ATP-binding</keyword>
<dbReference type="GO" id="GO:0005524">
    <property type="term" value="F:ATP binding"/>
    <property type="evidence" value="ECO:0007669"/>
    <property type="project" value="UniProtKB-KW"/>
</dbReference>
<dbReference type="EMBL" id="JAADZU010000022">
    <property type="protein sequence ID" value="NDK89701.1"/>
    <property type="molecule type" value="Genomic_DNA"/>
</dbReference>
<dbReference type="RefSeq" id="WP_059035346.1">
    <property type="nucleotide sequence ID" value="NZ_JAADZU010000022.1"/>
</dbReference>
<name>A0A7K3LNU3_9ACTN</name>
<proteinExistence type="predicted"/>
<feature type="transmembrane region" description="Helical" evidence="1">
    <location>
        <begin position="163"/>
        <end position="181"/>
    </location>
</feature>
<feature type="domain" description="Histidine kinase/HSP90-like ATPase" evidence="2">
    <location>
        <begin position="304"/>
        <end position="393"/>
    </location>
</feature>
<dbReference type="InterPro" id="IPR003594">
    <property type="entry name" value="HATPase_dom"/>
</dbReference>